<dbReference type="PANTHER" id="PTHR38011">
    <property type="entry name" value="DIHYDROFOLATE REDUCTASE FAMILY PROTEIN (AFU_ORTHOLOGUE AFUA_8G06820)"/>
    <property type="match status" value="1"/>
</dbReference>
<keyword evidence="3" id="KW-1185">Reference proteome</keyword>
<dbReference type="RefSeq" id="WP_377603400.1">
    <property type="nucleotide sequence ID" value="NZ_JBHUME010000008.1"/>
</dbReference>
<feature type="domain" description="Bacterial bifunctional deaminase-reductase C-terminal" evidence="1">
    <location>
        <begin position="6"/>
        <end position="162"/>
    </location>
</feature>
<dbReference type="Gene3D" id="3.40.430.10">
    <property type="entry name" value="Dihydrofolate Reductase, subunit A"/>
    <property type="match status" value="1"/>
</dbReference>
<protein>
    <submittedName>
        <fullName evidence="2">Dihydrofolate reductase family protein</fullName>
    </submittedName>
</protein>
<evidence type="ECO:0000313" key="2">
    <source>
        <dbReference type="EMBL" id="MFD2613403.1"/>
    </source>
</evidence>
<evidence type="ECO:0000259" key="1">
    <source>
        <dbReference type="Pfam" id="PF01872"/>
    </source>
</evidence>
<accession>A0ABW5PE27</accession>
<sequence length="176" mass="19644">MMKENKVILYIAVSMDGFIARLDGAVDWLDEVEGDGDNGYAKFYESVGTVVMGRGTYDAVKRFPGEFHYKGKPCYVYTRKQMPDDPDVTFTDEPVEDLIPRLKAASEGHVWLVGGGLLLQAFLEHKLLDELQIYTVPHVLGEGIPLFPEGSASEWYTLTDLKKMGSIAAATYIRKS</sequence>
<organism evidence="2 3">
    <name type="scientific">Paenibacillus gansuensis</name>
    <dbReference type="NCBI Taxonomy" id="306542"/>
    <lineage>
        <taxon>Bacteria</taxon>
        <taxon>Bacillati</taxon>
        <taxon>Bacillota</taxon>
        <taxon>Bacilli</taxon>
        <taxon>Bacillales</taxon>
        <taxon>Paenibacillaceae</taxon>
        <taxon>Paenibacillus</taxon>
    </lineage>
</organism>
<reference evidence="3" key="1">
    <citation type="journal article" date="2019" name="Int. J. Syst. Evol. Microbiol.">
        <title>The Global Catalogue of Microorganisms (GCM) 10K type strain sequencing project: providing services to taxonomists for standard genome sequencing and annotation.</title>
        <authorList>
            <consortium name="The Broad Institute Genomics Platform"/>
            <consortium name="The Broad Institute Genome Sequencing Center for Infectious Disease"/>
            <person name="Wu L."/>
            <person name="Ma J."/>
        </authorList>
    </citation>
    <scope>NUCLEOTIDE SEQUENCE [LARGE SCALE GENOMIC DNA]</scope>
    <source>
        <strain evidence="3">KCTC 3950</strain>
    </source>
</reference>
<proteinExistence type="predicted"/>
<dbReference type="InterPro" id="IPR024072">
    <property type="entry name" value="DHFR-like_dom_sf"/>
</dbReference>
<gene>
    <name evidence="2" type="ORF">ACFSUF_13310</name>
</gene>
<comment type="caution">
    <text evidence="2">The sequence shown here is derived from an EMBL/GenBank/DDBJ whole genome shotgun (WGS) entry which is preliminary data.</text>
</comment>
<dbReference type="EMBL" id="JBHUME010000008">
    <property type="protein sequence ID" value="MFD2613403.1"/>
    <property type="molecule type" value="Genomic_DNA"/>
</dbReference>
<name>A0ABW5PE27_9BACL</name>
<dbReference type="InterPro" id="IPR002734">
    <property type="entry name" value="RibDG_C"/>
</dbReference>
<evidence type="ECO:0000313" key="3">
    <source>
        <dbReference type="Proteomes" id="UP001597541"/>
    </source>
</evidence>
<dbReference type="Proteomes" id="UP001597541">
    <property type="component" value="Unassembled WGS sequence"/>
</dbReference>
<dbReference type="Pfam" id="PF01872">
    <property type="entry name" value="RibD_C"/>
    <property type="match status" value="1"/>
</dbReference>
<dbReference type="PANTHER" id="PTHR38011:SF11">
    <property type="entry name" value="2,5-DIAMINO-6-RIBOSYLAMINO-4(3H)-PYRIMIDINONE 5'-PHOSPHATE REDUCTASE"/>
    <property type="match status" value="1"/>
</dbReference>
<dbReference type="InterPro" id="IPR050765">
    <property type="entry name" value="Riboflavin_Biosynth_HTPR"/>
</dbReference>
<dbReference type="SUPFAM" id="SSF53597">
    <property type="entry name" value="Dihydrofolate reductase-like"/>
    <property type="match status" value="1"/>
</dbReference>